<evidence type="ECO:0000256" key="1">
    <source>
        <dbReference type="ARBA" id="ARBA00023015"/>
    </source>
</evidence>
<dbReference type="PANTHER" id="PTHR47893">
    <property type="entry name" value="REGULATORY PROTEIN PCHR"/>
    <property type="match status" value="1"/>
</dbReference>
<sequence length="316" mass="36284">MKSFDDLVAWYLDDAAPTGAVFSPAGKAFTADRENYRGRYWYYDTQDFTIDIHDMAIKKDYVESISEDLSEYVLLSSAYIISGSGEWLDPYQVIEPDSLFIFDTTLPTDRCLMHGGSLYKAVGVRFKESMMAKVGLTNRFRNKDQLMRIFYDTRMEIIRPIRKLALDILHCQMDGTSADLFFKAKAHEWLAISLDAYDRHKNKRPLPAGDQVAIETVARYIQDHYAFDISQSFLEKLAAMSGTKLKACFRDRYNMSITEFTQRKRMNIAENLLLTTDMAIADIAKAVGYQSPSRFSLLYKRYKNASPSAVRKIANQ</sequence>
<protein>
    <submittedName>
        <fullName evidence="4">Helix-turn-helix domain-containing protein</fullName>
    </submittedName>
</protein>
<feature type="domain" description="HTH araC/xylS-type" evidence="3">
    <location>
        <begin position="215"/>
        <end position="313"/>
    </location>
</feature>
<evidence type="ECO:0000256" key="2">
    <source>
        <dbReference type="ARBA" id="ARBA00023163"/>
    </source>
</evidence>
<dbReference type="EMBL" id="JBJUVG010000007">
    <property type="protein sequence ID" value="MFM9413858.1"/>
    <property type="molecule type" value="Genomic_DNA"/>
</dbReference>
<dbReference type="PROSITE" id="PS01124">
    <property type="entry name" value="HTH_ARAC_FAMILY_2"/>
    <property type="match status" value="1"/>
</dbReference>
<accession>A0ABW9GZ73</accession>
<dbReference type="Gene3D" id="1.10.10.60">
    <property type="entry name" value="Homeodomain-like"/>
    <property type="match status" value="1"/>
</dbReference>
<reference evidence="4 5" key="1">
    <citation type="journal article" date="2016" name="Int. J. Syst. Evol. Microbiol.">
        <title>Peptococcus simiae sp. nov., isolated from rhesus macaque faeces and emended description of the genus Peptococcus.</title>
        <authorList>
            <person name="Shkoporov A.N."/>
            <person name="Efimov B.A."/>
            <person name="Kondova I."/>
            <person name="Ouwerling B."/>
            <person name="Chaplin A.V."/>
            <person name="Shcherbakova V.A."/>
            <person name="Langermans J.A.M."/>
        </authorList>
    </citation>
    <scope>NUCLEOTIDE SEQUENCE [LARGE SCALE GENOMIC DNA]</scope>
    <source>
        <strain evidence="4 5">M108</strain>
    </source>
</reference>
<dbReference type="SUPFAM" id="SSF46689">
    <property type="entry name" value="Homeodomain-like"/>
    <property type="match status" value="1"/>
</dbReference>
<comment type="caution">
    <text evidence="4">The sequence shown here is derived from an EMBL/GenBank/DDBJ whole genome shotgun (WGS) entry which is preliminary data.</text>
</comment>
<proteinExistence type="predicted"/>
<dbReference type="Proteomes" id="UP001631949">
    <property type="component" value="Unassembled WGS sequence"/>
</dbReference>
<evidence type="ECO:0000259" key="3">
    <source>
        <dbReference type="PROSITE" id="PS01124"/>
    </source>
</evidence>
<evidence type="ECO:0000313" key="5">
    <source>
        <dbReference type="Proteomes" id="UP001631949"/>
    </source>
</evidence>
<dbReference type="PANTHER" id="PTHR47893:SF1">
    <property type="entry name" value="REGULATORY PROTEIN PCHR"/>
    <property type="match status" value="1"/>
</dbReference>
<evidence type="ECO:0000313" key="4">
    <source>
        <dbReference type="EMBL" id="MFM9413858.1"/>
    </source>
</evidence>
<dbReference type="InterPro" id="IPR009057">
    <property type="entry name" value="Homeodomain-like_sf"/>
</dbReference>
<keyword evidence="1" id="KW-0805">Transcription regulation</keyword>
<organism evidence="4 5">
    <name type="scientific">Peptococcus simiae</name>
    <dbReference type="NCBI Taxonomy" id="1643805"/>
    <lineage>
        <taxon>Bacteria</taxon>
        <taxon>Bacillati</taxon>
        <taxon>Bacillota</taxon>
        <taxon>Clostridia</taxon>
        <taxon>Eubacteriales</taxon>
        <taxon>Peptococcaceae</taxon>
        <taxon>Peptococcus</taxon>
    </lineage>
</organism>
<dbReference type="InterPro" id="IPR053142">
    <property type="entry name" value="PchR_regulatory_protein"/>
</dbReference>
<dbReference type="InterPro" id="IPR018060">
    <property type="entry name" value="HTH_AraC"/>
</dbReference>
<dbReference type="Pfam" id="PF12833">
    <property type="entry name" value="HTH_18"/>
    <property type="match status" value="1"/>
</dbReference>
<keyword evidence="5" id="KW-1185">Reference proteome</keyword>
<keyword evidence="2" id="KW-0804">Transcription</keyword>
<dbReference type="RefSeq" id="WP_408977472.1">
    <property type="nucleotide sequence ID" value="NZ_JBJUVG010000007.1"/>
</dbReference>
<dbReference type="SMART" id="SM00342">
    <property type="entry name" value="HTH_ARAC"/>
    <property type="match status" value="1"/>
</dbReference>
<gene>
    <name evidence="4" type="ORF">ACKQTC_05725</name>
</gene>
<name>A0ABW9GZ73_9FIRM</name>